<feature type="domain" description="Bacterial sugar transferase" evidence="8">
    <location>
        <begin position="270"/>
        <end position="450"/>
    </location>
</feature>
<comment type="subcellular location">
    <subcellularLocation>
        <location evidence="1">Membrane</location>
        <topology evidence="1">Multi-pass membrane protein</topology>
    </subcellularLocation>
</comment>
<feature type="transmembrane region" description="Helical" evidence="7">
    <location>
        <begin position="104"/>
        <end position="125"/>
    </location>
</feature>
<sequence length="460" mass="54528">METDHPGIRFFYLLLDLLLLNIAVLIVFQFSPVNDYMDVPRRNLYFLHANISEIIAYTLYGKRNFFFTDKYRYRLRIIIIRFLILIITLFLLGEIFLPEDYYRIFILEYVAFFFMFKVTIFYFIYQFHRYRYAKGYSVSRVVILGTGTPSRVLGKILNNNPTLGFKLVGYISDKKNGSNENHLGELKELPELAREHAINMIFVTNPKYFTRKNTKELLALCNKTGLRVRYILMNGYWSKCMYRKIESARFFEMFNPQQIPLDNLTLRLQKRAFDVIFSSAVILFIFTWLVPILSIIIKLNSKGPVFFVQQRTGINNKTFNCIKFRTMKVNNEANTKQAVKNDNRITSIGNFLRKYNIDELPQFFNVLMGNMSVVGPRPHMLKHTEQYSALIESYKVRHFVKPGITGWAQVNGYRGLTDELWKMQKRVEYDMEYLEKWNFLWDIKIIVMTLIGKDAYKNAM</sequence>
<protein>
    <submittedName>
        <fullName evidence="9">UDP-glucose:undecaprenyl-phosphate glucose-1-phosphate transferase</fullName>
        <ecNumber evidence="9">2.7.8.31</ecNumber>
    </submittedName>
</protein>
<dbReference type="NCBIfam" id="TIGR03025">
    <property type="entry name" value="EPS_sugtrans"/>
    <property type="match status" value="1"/>
</dbReference>
<keyword evidence="5 7" id="KW-1133">Transmembrane helix</keyword>
<evidence type="ECO:0000256" key="1">
    <source>
        <dbReference type="ARBA" id="ARBA00004141"/>
    </source>
</evidence>
<dbReference type="Pfam" id="PF13727">
    <property type="entry name" value="CoA_binding_3"/>
    <property type="match status" value="1"/>
</dbReference>
<gene>
    <name evidence="9" type="primary">wcaJ</name>
    <name evidence="9" type="ORF">ING2E5A_2044</name>
</gene>
<feature type="transmembrane region" description="Helical" evidence="7">
    <location>
        <begin position="73"/>
        <end position="92"/>
    </location>
</feature>
<dbReference type="Gene3D" id="3.40.50.720">
    <property type="entry name" value="NAD(P)-binding Rossmann-like Domain"/>
    <property type="match status" value="1"/>
</dbReference>
<evidence type="ECO:0000256" key="7">
    <source>
        <dbReference type="SAM" id="Phobius"/>
    </source>
</evidence>
<dbReference type="GO" id="GO:0016020">
    <property type="term" value="C:membrane"/>
    <property type="evidence" value="ECO:0007669"/>
    <property type="project" value="UniProtKB-SubCell"/>
</dbReference>
<dbReference type="InterPro" id="IPR017475">
    <property type="entry name" value="EPS_sugar_tfrase"/>
</dbReference>
<keyword evidence="4 7" id="KW-0812">Transmembrane</keyword>
<proteinExistence type="inferred from homology"/>
<evidence type="ECO:0000313" key="9">
    <source>
        <dbReference type="EMBL" id="SCM58860.1"/>
    </source>
</evidence>
<dbReference type="GO" id="GO:0089702">
    <property type="term" value="F:undecaprenyl-phosphate glucose phosphotransferase activity"/>
    <property type="evidence" value="ECO:0007669"/>
    <property type="project" value="UniProtKB-EC"/>
</dbReference>
<dbReference type="Proteomes" id="UP000178485">
    <property type="component" value="Chromosome i"/>
</dbReference>
<name>A0A1G4G8K9_9BACT</name>
<dbReference type="InterPro" id="IPR003362">
    <property type="entry name" value="Bact_transf"/>
</dbReference>
<evidence type="ECO:0000256" key="4">
    <source>
        <dbReference type="ARBA" id="ARBA00022692"/>
    </source>
</evidence>
<dbReference type="AlphaFoldDB" id="A0A1G4G8K9"/>
<feature type="transmembrane region" description="Helical" evidence="7">
    <location>
        <begin position="275"/>
        <end position="297"/>
    </location>
</feature>
<dbReference type="KEGG" id="pmuc:ING2E5A_2044"/>
<feature type="transmembrane region" description="Helical" evidence="7">
    <location>
        <begin position="43"/>
        <end position="61"/>
    </location>
</feature>
<keyword evidence="10" id="KW-1185">Reference proteome</keyword>
<keyword evidence="6 7" id="KW-0472">Membrane</keyword>
<organism evidence="9 10">
    <name type="scientific">Petrimonas mucosa</name>
    <dbReference type="NCBI Taxonomy" id="1642646"/>
    <lineage>
        <taxon>Bacteria</taxon>
        <taxon>Pseudomonadati</taxon>
        <taxon>Bacteroidota</taxon>
        <taxon>Bacteroidia</taxon>
        <taxon>Bacteroidales</taxon>
        <taxon>Dysgonomonadaceae</taxon>
        <taxon>Petrimonas</taxon>
    </lineage>
</organism>
<evidence type="ECO:0000256" key="2">
    <source>
        <dbReference type="ARBA" id="ARBA00006464"/>
    </source>
</evidence>
<dbReference type="Pfam" id="PF02397">
    <property type="entry name" value="Bac_transf"/>
    <property type="match status" value="1"/>
</dbReference>
<dbReference type="PANTHER" id="PTHR30576:SF0">
    <property type="entry name" value="UNDECAPRENYL-PHOSPHATE N-ACETYLGALACTOSAMINYL 1-PHOSPHATE TRANSFERASE-RELATED"/>
    <property type="match status" value="1"/>
</dbReference>
<evidence type="ECO:0000256" key="3">
    <source>
        <dbReference type="ARBA" id="ARBA00022679"/>
    </source>
</evidence>
<dbReference type="EMBL" id="LT608328">
    <property type="protein sequence ID" value="SCM58860.1"/>
    <property type="molecule type" value="Genomic_DNA"/>
</dbReference>
<dbReference type="PANTHER" id="PTHR30576">
    <property type="entry name" value="COLANIC BIOSYNTHESIS UDP-GLUCOSE LIPID CARRIER TRANSFERASE"/>
    <property type="match status" value="1"/>
</dbReference>
<comment type="similarity">
    <text evidence="2">Belongs to the bacterial sugar transferase family.</text>
</comment>
<evidence type="ECO:0000256" key="6">
    <source>
        <dbReference type="ARBA" id="ARBA00023136"/>
    </source>
</evidence>
<dbReference type="STRING" id="1642646.ING2E5A_2044"/>
<dbReference type="EC" id="2.7.8.31" evidence="9"/>
<evidence type="ECO:0000259" key="8">
    <source>
        <dbReference type="Pfam" id="PF02397"/>
    </source>
</evidence>
<feature type="transmembrane region" description="Helical" evidence="7">
    <location>
        <begin position="12"/>
        <end position="31"/>
    </location>
</feature>
<accession>A0A1G4G8K9</accession>
<dbReference type="RefSeq" id="WP_083373286.1">
    <property type="nucleotide sequence ID" value="NZ_DUQN01000055.1"/>
</dbReference>
<evidence type="ECO:0000256" key="5">
    <source>
        <dbReference type="ARBA" id="ARBA00022989"/>
    </source>
</evidence>
<evidence type="ECO:0000313" key="10">
    <source>
        <dbReference type="Proteomes" id="UP000178485"/>
    </source>
</evidence>
<keyword evidence="3 9" id="KW-0808">Transferase</keyword>
<reference evidence="9 10" key="1">
    <citation type="submission" date="2016-08" db="EMBL/GenBank/DDBJ databases">
        <authorList>
            <person name="Seilhamer J.J."/>
        </authorList>
    </citation>
    <scope>NUCLEOTIDE SEQUENCE [LARGE SCALE GENOMIC DNA]</scope>
    <source>
        <strain evidence="9">ING2-E5A</strain>
    </source>
</reference>